<dbReference type="InterPro" id="IPR010985">
    <property type="entry name" value="Ribbon_hlx_hlx"/>
</dbReference>
<sequence>MDLTPYVDHLRRELSVAAQADGADAQATAERLTAQLESATRLTLLRALSDAAGEITGELAPGSVDVRLRGRDPEFVVTPAPVADWSGSSGSSGRPGPGRHTPEPFAVRVPPPAPPPGEDHRATVRINLRLPSGLKTRAEHAAAQEGLSLNAWLVRAISAALEPEEYAVAPAPGAPAAASRGQSYTGWVG</sequence>
<dbReference type="RefSeq" id="WP_189173047.1">
    <property type="nucleotide sequence ID" value="NZ_BMNG01000002.1"/>
</dbReference>
<feature type="region of interest" description="Disordered" evidence="1">
    <location>
        <begin position="80"/>
        <end position="122"/>
    </location>
</feature>
<evidence type="ECO:0000256" key="1">
    <source>
        <dbReference type="SAM" id="MobiDB-lite"/>
    </source>
</evidence>
<protein>
    <recommendedName>
        <fullName evidence="4">Toxin-antitoxin system HicB family antitoxin</fullName>
    </recommendedName>
</protein>
<dbReference type="Proteomes" id="UP000656881">
    <property type="component" value="Unassembled WGS sequence"/>
</dbReference>
<dbReference type="InterPro" id="IPR013321">
    <property type="entry name" value="Arc_rbn_hlx_hlx"/>
</dbReference>
<reference evidence="3" key="1">
    <citation type="journal article" date="2019" name="Int. J. Syst. Evol. Microbiol.">
        <title>The Global Catalogue of Microorganisms (GCM) 10K type strain sequencing project: providing services to taxonomists for standard genome sequencing and annotation.</title>
        <authorList>
            <consortium name="The Broad Institute Genomics Platform"/>
            <consortium name="The Broad Institute Genome Sequencing Center for Infectious Disease"/>
            <person name="Wu L."/>
            <person name="Ma J."/>
        </authorList>
    </citation>
    <scope>NUCLEOTIDE SEQUENCE [LARGE SCALE GENOMIC DNA]</scope>
    <source>
        <strain evidence="3">CGMCC 4.7349</strain>
    </source>
</reference>
<evidence type="ECO:0000313" key="2">
    <source>
        <dbReference type="EMBL" id="GGO37430.1"/>
    </source>
</evidence>
<dbReference type="InterPro" id="IPR008651">
    <property type="entry name" value="Uncharacterised_HicB"/>
</dbReference>
<keyword evidence="3" id="KW-1185">Reference proteome</keyword>
<dbReference type="Pfam" id="PF05534">
    <property type="entry name" value="HicB"/>
    <property type="match status" value="1"/>
</dbReference>
<dbReference type="EMBL" id="BMNG01000002">
    <property type="protein sequence ID" value="GGO37430.1"/>
    <property type="molecule type" value="Genomic_DNA"/>
</dbReference>
<organism evidence="2 3">
    <name type="scientific">Streptomyces lasiicapitis</name>
    <dbReference type="NCBI Taxonomy" id="1923961"/>
    <lineage>
        <taxon>Bacteria</taxon>
        <taxon>Bacillati</taxon>
        <taxon>Actinomycetota</taxon>
        <taxon>Actinomycetes</taxon>
        <taxon>Kitasatosporales</taxon>
        <taxon>Streptomycetaceae</taxon>
        <taxon>Streptomyces</taxon>
    </lineage>
</organism>
<proteinExistence type="predicted"/>
<gene>
    <name evidence="2" type="ORF">GCM10012286_10900</name>
</gene>
<name>A0ABQ2LJY4_9ACTN</name>
<evidence type="ECO:0000313" key="3">
    <source>
        <dbReference type="Proteomes" id="UP000656881"/>
    </source>
</evidence>
<dbReference type="Gene3D" id="1.10.1220.10">
    <property type="entry name" value="Met repressor-like"/>
    <property type="match status" value="1"/>
</dbReference>
<dbReference type="SUPFAM" id="SSF47598">
    <property type="entry name" value="Ribbon-helix-helix"/>
    <property type="match status" value="1"/>
</dbReference>
<comment type="caution">
    <text evidence="2">The sequence shown here is derived from an EMBL/GenBank/DDBJ whole genome shotgun (WGS) entry which is preliminary data.</text>
</comment>
<accession>A0ABQ2LJY4</accession>
<evidence type="ECO:0008006" key="4">
    <source>
        <dbReference type="Google" id="ProtNLM"/>
    </source>
</evidence>